<keyword evidence="3" id="KW-1185">Reference proteome</keyword>
<protein>
    <submittedName>
        <fullName evidence="2">Ubiquinone/menaquinone biosynthesis C-methylase UbiE</fullName>
    </submittedName>
</protein>
<dbReference type="InterPro" id="IPR013216">
    <property type="entry name" value="Methyltransf_11"/>
</dbReference>
<dbReference type="InParanoid" id="A0A212QT70"/>
<dbReference type="InterPro" id="IPR050508">
    <property type="entry name" value="Methyltransf_Superfamily"/>
</dbReference>
<dbReference type="SUPFAM" id="SSF53335">
    <property type="entry name" value="S-adenosyl-L-methionine-dependent methyltransferases"/>
    <property type="match status" value="1"/>
</dbReference>
<dbReference type="CDD" id="cd02440">
    <property type="entry name" value="AdoMet_MTases"/>
    <property type="match status" value="1"/>
</dbReference>
<keyword evidence="2" id="KW-0489">Methyltransferase</keyword>
<dbReference type="EMBL" id="FYEK01000022">
    <property type="protein sequence ID" value="SNB62842.1"/>
    <property type="molecule type" value="Genomic_DNA"/>
</dbReference>
<organism evidence="2 3">
    <name type="scientific">Thermoflexus hugenholtzii JAD2</name>
    <dbReference type="NCBI Taxonomy" id="877466"/>
    <lineage>
        <taxon>Bacteria</taxon>
        <taxon>Bacillati</taxon>
        <taxon>Chloroflexota</taxon>
        <taxon>Thermoflexia</taxon>
        <taxon>Thermoflexales</taxon>
        <taxon>Thermoflexaceae</taxon>
        <taxon>Thermoflexus</taxon>
    </lineage>
</organism>
<dbReference type="Proteomes" id="UP000197025">
    <property type="component" value="Unassembled WGS sequence"/>
</dbReference>
<sequence>MARASVFERYAARYDAWYEGPVGRGAYRSEVRALAPLLTRCPPPYLEIGVGSGRFAQALGVGFGIDPAREPLRMAAARGIRVAQAVGERLPFRDNAFGGVLLVVTLCFVEDPLGVLREAHRVLRADGGLVLGMILAESPWAAHYQEKGRQGHPFYSIARFYSRQELEAWLEQAGFRVVEYRSTLFQAPDAPEIREEEARPGFYPKAGFTGILARRVEGVG</sequence>
<dbReference type="Pfam" id="PF08241">
    <property type="entry name" value="Methyltransf_11"/>
    <property type="match status" value="1"/>
</dbReference>
<dbReference type="AlphaFoldDB" id="A0A212QT70"/>
<feature type="domain" description="Methyltransferase type 11" evidence="1">
    <location>
        <begin position="46"/>
        <end position="130"/>
    </location>
</feature>
<dbReference type="PANTHER" id="PTHR42912">
    <property type="entry name" value="METHYLTRANSFERASE"/>
    <property type="match status" value="1"/>
</dbReference>
<dbReference type="GO" id="GO:0032259">
    <property type="term" value="P:methylation"/>
    <property type="evidence" value="ECO:0007669"/>
    <property type="project" value="UniProtKB-KW"/>
</dbReference>
<evidence type="ECO:0000313" key="3">
    <source>
        <dbReference type="Proteomes" id="UP000197025"/>
    </source>
</evidence>
<dbReference type="InterPro" id="IPR029063">
    <property type="entry name" value="SAM-dependent_MTases_sf"/>
</dbReference>
<keyword evidence="2" id="KW-0808">Transferase</keyword>
<dbReference type="PANTHER" id="PTHR42912:SF80">
    <property type="entry name" value="METHYLTRANSFERASE DOMAIN-CONTAINING PROTEIN"/>
    <property type="match status" value="1"/>
</dbReference>
<accession>A0A212QT70</accession>
<dbReference type="GO" id="GO:0008757">
    <property type="term" value="F:S-adenosylmethionine-dependent methyltransferase activity"/>
    <property type="evidence" value="ECO:0007669"/>
    <property type="project" value="InterPro"/>
</dbReference>
<evidence type="ECO:0000259" key="1">
    <source>
        <dbReference type="Pfam" id="PF08241"/>
    </source>
</evidence>
<reference evidence="3" key="1">
    <citation type="submission" date="2017-06" db="EMBL/GenBank/DDBJ databases">
        <authorList>
            <person name="Varghese N."/>
            <person name="Submissions S."/>
        </authorList>
    </citation>
    <scope>NUCLEOTIDE SEQUENCE [LARGE SCALE GENOMIC DNA]</scope>
    <source>
        <strain evidence="3">JAD2</strain>
    </source>
</reference>
<proteinExistence type="predicted"/>
<evidence type="ECO:0000313" key="2">
    <source>
        <dbReference type="EMBL" id="SNB62842.1"/>
    </source>
</evidence>
<keyword evidence="2" id="KW-0830">Ubiquinone</keyword>
<dbReference type="OrthoDB" id="9772751at2"/>
<dbReference type="Gene3D" id="3.40.50.150">
    <property type="entry name" value="Vaccinia Virus protein VP39"/>
    <property type="match status" value="1"/>
</dbReference>
<gene>
    <name evidence="2" type="ORF">SAMN02746019_00005980</name>
</gene>
<dbReference type="RefSeq" id="WP_088570861.1">
    <property type="nucleotide sequence ID" value="NZ_FYEK01000022.1"/>
</dbReference>
<name>A0A212QT70_9CHLR</name>